<evidence type="ECO:0000313" key="1">
    <source>
        <dbReference type="EMBL" id="ETO31248.1"/>
    </source>
</evidence>
<dbReference type="AlphaFoldDB" id="X6NZD9"/>
<keyword evidence="2" id="KW-1185">Reference proteome</keyword>
<proteinExistence type="predicted"/>
<dbReference type="EMBL" id="ASPP01005051">
    <property type="protein sequence ID" value="ETO31248.1"/>
    <property type="molecule type" value="Genomic_DNA"/>
</dbReference>
<organism evidence="1 2">
    <name type="scientific">Reticulomyxa filosa</name>
    <dbReference type="NCBI Taxonomy" id="46433"/>
    <lineage>
        <taxon>Eukaryota</taxon>
        <taxon>Sar</taxon>
        <taxon>Rhizaria</taxon>
        <taxon>Retaria</taxon>
        <taxon>Foraminifera</taxon>
        <taxon>Monothalamids</taxon>
        <taxon>Reticulomyxidae</taxon>
        <taxon>Reticulomyxa</taxon>
    </lineage>
</organism>
<evidence type="ECO:0000313" key="2">
    <source>
        <dbReference type="Proteomes" id="UP000023152"/>
    </source>
</evidence>
<sequence length="182" mass="21301">MFHEIMQDLIPINQKQTQSSFKRSAQKKRTGAIFSNMRQPCYKFFQYSFFLLPLMYSQMELTGVHSSTTPDKAAERTATTTANTHTLWPPDINLFKFISYGILMESAVNSILYPLFYCKTHLQTNVGELSGNALKDLYNQTNTIVKEFGFKEKKTKKFPEFDCYWNKIFVMVWVDKTIKNMH</sequence>
<comment type="caution">
    <text evidence="1">The sequence shown here is derived from an EMBL/GenBank/DDBJ whole genome shotgun (WGS) entry which is preliminary data.</text>
</comment>
<accession>X6NZD9</accession>
<name>X6NZD9_RETFI</name>
<gene>
    <name evidence="1" type="ORF">RFI_05873</name>
</gene>
<reference evidence="1 2" key="1">
    <citation type="journal article" date="2013" name="Curr. Biol.">
        <title>The Genome of the Foraminiferan Reticulomyxa filosa.</title>
        <authorList>
            <person name="Glockner G."/>
            <person name="Hulsmann N."/>
            <person name="Schleicher M."/>
            <person name="Noegel A.A."/>
            <person name="Eichinger L."/>
            <person name="Gallinger C."/>
            <person name="Pawlowski J."/>
            <person name="Sierra R."/>
            <person name="Euteneuer U."/>
            <person name="Pillet L."/>
            <person name="Moustafa A."/>
            <person name="Platzer M."/>
            <person name="Groth M."/>
            <person name="Szafranski K."/>
            <person name="Schliwa M."/>
        </authorList>
    </citation>
    <scope>NUCLEOTIDE SEQUENCE [LARGE SCALE GENOMIC DNA]</scope>
</reference>
<dbReference type="Proteomes" id="UP000023152">
    <property type="component" value="Unassembled WGS sequence"/>
</dbReference>
<protein>
    <submittedName>
        <fullName evidence="1">Uncharacterized protein</fullName>
    </submittedName>
</protein>
<dbReference type="OrthoDB" id="250329at2759"/>